<dbReference type="InterPro" id="IPR014710">
    <property type="entry name" value="RmlC-like_jellyroll"/>
</dbReference>
<accession>A0A9X2XY00</accession>
<dbReference type="AlphaFoldDB" id="A0A9X2XY00"/>
<keyword evidence="1" id="KW-0805">Transcription regulation</keyword>
<dbReference type="GO" id="GO:0005829">
    <property type="term" value="C:cytosol"/>
    <property type="evidence" value="ECO:0007669"/>
    <property type="project" value="TreeGrafter"/>
</dbReference>
<dbReference type="Gene3D" id="2.60.120.10">
    <property type="entry name" value="Jelly Rolls"/>
    <property type="match status" value="1"/>
</dbReference>
<comment type="caution">
    <text evidence="6">The sequence shown here is derived from an EMBL/GenBank/DDBJ whole genome shotgun (WGS) entry which is preliminary data.</text>
</comment>
<evidence type="ECO:0000259" key="5">
    <source>
        <dbReference type="PROSITE" id="PS51063"/>
    </source>
</evidence>
<dbReference type="PROSITE" id="PS50042">
    <property type="entry name" value="CNMP_BINDING_3"/>
    <property type="match status" value="1"/>
</dbReference>
<dbReference type="SUPFAM" id="SSF51206">
    <property type="entry name" value="cAMP-binding domain-like"/>
    <property type="match status" value="1"/>
</dbReference>
<dbReference type="SMART" id="SM00100">
    <property type="entry name" value="cNMP"/>
    <property type="match status" value="1"/>
</dbReference>
<dbReference type="GO" id="GO:0003700">
    <property type="term" value="F:DNA-binding transcription factor activity"/>
    <property type="evidence" value="ECO:0007669"/>
    <property type="project" value="TreeGrafter"/>
</dbReference>
<feature type="domain" description="Cyclic nucleotide-binding" evidence="4">
    <location>
        <begin position="11"/>
        <end position="104"/>
    </location>
</feature>
<gene>
    <name evidence="6" type="ORF">OCK74_16735</name>
</gene>
<dbReference type="InterPro" id="IPR012318">
    <property type="entry name" value="HTH_CRP"/>
</dbReference>
<evidence type="ECO:0000313" key="7">
    <source>
        <dbReference type="Proteomes" id="UP001155483"/>
    </source>
</evidence>
<keyword evidence="2" id="KW-0238">DNA-binding</keyword>
<dbReference type="Pfam" id="PF13545">
    <property type="entry name" value="HTH_Crp_2"/>
    <property type="match status" value="1"/>
</dbReference>
<dbReference type="InterPro" id="IPR018490">
    <property type="entry name" value="cNMP-bd_dom_sf"/>
</dbReference>
<evidence type="ECO:0000259" key="4">
    <source>
        <dbReference type="PROSITE" id="PS50042"/>
    </source>
</evidence>
<dbReference type="InterPro" id="IPR000595">
    <property type="entry name" value="cNMP-bd_dom"/>
</dbReference>
<reference evidence="6" key="2">
    <citation type="submission" date="2023-04" db="EMBL/GenBank/DDBJ databases">
        <title>Paracnuella aquatica gen. nov., sp. nov., a member of the family Chitinophagaceae isolated from a hot spring.</title>
        <authorList>
            <person name="Wang C."/>
        </authorList>
    </citation>
    <scope>NUCLEOTIDE SEQUENCE</scope>
    <source>
        <strain evidence="6">LB-8</strain>
    </source>
</reference>
<dbReference type="InterPro" id="IPR050397">
    <property type="entry name" value="Env_Response_Regulators"/>
</dbReference>
<dbReference type="Gene3D" id="1.10.10.10">
    <property type="entry name" value="Winged helix-like DNA-binding domain superfamily/Winged helix DNA-binding domain"/>
    <property type="match status" value="1"/>
</dbReference>
<proteinExistence type="predicted"/>
<dbReference type="CDD" id="cd00092">
    <property type="entry name" value="HTH_CRP"/>
    <property type="match status" value="1"/>
</dbReference>
<dbReference type="InterPro" id="IPR036390">
    <property type="entry name" value="WH_DNA-bd_sf"/>
</dbReference>
<name>A0A9X2XY00_9BACT</name>
<evidence type="ECO:0000256" key="3">
    <source>
        <dbReference type="ARBA" id="ARBA00023163"/>
    </source>
</evidence>
<dbReference type="PANTHER" id="PTHR24567:SF26">
    <property type="entry name" value="REGULATORY PROTEIN YEIL"/>
    <property type="match status" value="1"/>
</dbReference>
<evidence type="ECO:0000313" key="6">
    <source>
        <dbReference type="EMBL" id="MCU7550767.1"/>
    </source>
</evidence>
<dbReference type="RefSeq" id="WP_279298206.1">
    <property type="nucleotide sequence ID" value="NZ_JAOTIF010000015.1"/>
</dbReference>
<dbReference type="GO" id="GO:0003677">
    <property type="term" value="F:DNA binding"/>
    <property type="evidence" value="ECO:0007669"/>
    <property type="project" value="UniProtKB-KW"/>
</dbReference>
<feature type="domain" description="HTH crp-type" evidence="5">
    <location>
        <begin position="135"/>
        <end position="206"/>
    </location>
</feature>
<reference evidence="6" key="1">
    <citation type="submission" date="2022-09" db="EMBL/GenBank/DDBJ databases">
        <authorList>
            <person name="Yuan C."/>
            <person name="Ke Z."/>
        </authorList>
    </citation>
    <scope>NUCLEOTIDE SEQUENCE</scope>
    <source>
        <strain evidence="6">LB-8</strain>
    </source>
</reference>
<dbReference type="SUPFAM" id="SSF46785">
    <property type="entry name" value="Winged helix' DNA-binding domain"/>
    <property type="match status" value="1"/>
</dbReference>
<dbReference type="CDD" id="cd00038">
    <property type="entry name" value="CAP_ED"/>
    <property type="match status" value="1"/>
</dbReference>
<dbReference type="Proteomes" id="UP001155483">
    <property type="component" value="Unassembled WGS sequence"/>
</dbReference>
<dbReference type="PROSITE" id="PS51063">
    <property type="entry name" value="HTH_CRP_2"/>
    <property type="match status" value="1"/>
</dbReference>
<keyword evidence="7" id="KW-1185">Reference proteome</keyword>
<sequence>MCRQSLKEWKQAIDANRKMFYFKKGEMLCYEGDEVNGIFFVYSGTVKVHKKWGTDKELIVRFAKKGDIVGHRGLGTTTTFPISATALGPVSACYIDLQFFLTTLKINQDFLFQLMIFFADELKESESRMRNLAHMPVKGRIAQALINLKEKFGCDKNGYIDITLSRQDMASYTGTTYETVFRILTEFIEDNAIEVSGRNIMLKDIRKLLSFV</sequence>
<organism evidence="6 7">
    <name type="scientific">Paraflavisolibacter caeni</name>
    <dbReference type="NCBI Taxonomy" id="2982496"/>
    <lineage>
        <taxon>Bacteria</taxon>
        <taxon>Pseudomonadati</taxon>
        <taxon>Bacteroidota</taxon>
        <taxon>Chitinophagia</taxon>
        <taxon>Chitinophagales</taxon>
        <taxon>Chitinophagaceae</taxon>
        <taxon>Paraflavisolibacter</taxon>
    </lineage>
</organism>
<dbReference type="SMART" id="SM00419">
    <property type="entry name" value="HTH_CRP"/>
    <property type="match status" value="1"/>
</dbReference>
<dbReference type="PRINTS" id="PR00034">
    <property type="entry name" value="HTHCRP"/>
</dbReference>
<dbReference type="InterPro" id="IPR036388">
    <property type="entry name" value="WH-like_DNA-bd_sf"/>
</dbReference>
<dbReference type="EMBL" id="JAOTIF010000015">
    <property type="protein sequence ID" value="MCU7550767.1"/>
    <property type="molecule type" value="Genomic_DNA"/>
</dbReference>
<evidence type="ECO:0000256" key="1">
    <source>
        <dbReference type="ARBA" id="ARBA00023015"/>
    </source>
</evidence>
<protein>
    <submittedName>
        <fullName evidence="6">Crp/Fnr family transcriptional regulator</fullName>
    </submittedName>
</protein>
<dbReference type="PANTHER" id="PTHR24567">
    <property type="entry name" value="CRP FAMILY TRANSCRIPTIONAL REGULATORY PROTEIN"/>
    <property type="match status" value="1"/>
</dbReference>
<keyword evidence="3" id="KW-0804">Transcription</keyword>
<evidence type="ECO:0000256" key="2">
    <source>
        <dbReference type="ARBA" id="ARBA00023125"/>
    </source>
</evidence>
<dbReference type="Pfam" id="PF00027">
    <property type="entry name" value="cNMP_binding"/>
    <property type="match status" value="1"/>
</dbReference>